<dbReference type="AlphaFoldDB" id="A0A4V3FII9"/>
<evidence type="ECO:0000256" key="1">
    <source>
        <dbReference type="SAM" id="SignalP"/>
    </source>
</evidence>
<dbReference type="RefSeq" id="WP_133985427.1">
    <property type="nucleotide sequence ID" value="NZ_SOCE01000003.1"/>
</dbReference>
<keyword evidence="3" id="KW-1185">Reference proteome</keyword>
<feature type="chain" id="PRO_5020507447" description="Peptidase inhibitor family I36" evidence="1">
    <location>
        <begin position="27"/>
        <end position="142"/>
    </location>
</feature>
<sequence>MRARSALSAFAAVALLPLITAGTAAAAPAATTAQCSPISISYVFDNDQTGGWWVVTTSMKCSPASYFKRYDLQIYDRPLTKHFASENTGYRTDPYDNRTIVPATAASQKKSACVSATSELYYFDKTLIDSESRNACFKTAAP</sequence>
<gene>
    <name evidence="2" type="ORF">EV138_7468</name>
</gene>
<accession>A0A4V3FII9</accession>
<protein>
    <recommendedName>
        <fullName evidence="4">Peptidase inhibitor family I36</fullName>
    </recommendedName>
</protein>
<dbReference type="Proteomes" id="UP000295151">
    <property type="component" value="Unassembled WGS sequence"/>
</dbReference>
<name>A0A4V3FII9_9ACTN</name>
<feature type="signal peptide" evidence="1">
    <location>
        <begin position="1"/>
        <end position="26"/>
    </location>
</feature>
<evidence type="ECO:0008006" key="4">
    <source>
        <dbReference type="Google" id="ProtNLM"/>
    </source>
</evidence>
<evidence type="ECO:0000313" key="3">
    <source>
        <dbReference type="Proteomes" id="UP000295151"/>
    </source>
</evidence>
<dbReference type="EMBL" id="SOCE01000003">
    <property type="protein sequence ID" value="TDU82573.1"/>
    <property type="molecule type" value="Genomic_DNA"/>
</dbReference>
<organism evidence="2 3">
    <name type="scientific">Kribbella voronezhensis</name>
    <dbReference type="NCBI Taxonomy" id="2512212"/>
    <lineage>
        <taxon>Bacteria</taxon>
        <taxon>Bacillati</taxon>
        <taxon>Actinomycetota</taxon>
        <taxon>Actinomycetes</taxon>
        <taxon>Propionibacteriales</taxon>
        <taxon>Kribbellaceae</taxon>
        <taxon>Kribbella</taxon>
    </lineage>
</organism>
<dbReference type="OrthoDB" id="3829301at2"/>
<reference evidence="2 3" key="1">
    <citation type="submission" date="2019-03" db="EMBL/GenBank/DDBJ databases">
        <title>Genomic Encyclopedia of Type Strains, Phase III (KMG-III): the genomes of soil and plant-associated and newly described type strains.</title>
        <authorList>
            <person name="Whitman W."/>
        </authorList>
    </citation>
    <scope>NUCLEOTIDE SEQUENCE [LARGE SCALE GENOMIC DNA]</scope>
    <source>
        <strain evidence="2 3">VKM Ac-2575</strain>
    </source>
</reference>
<proteinExistence type="predicted"/>
<comment type="caution">
    <text evidence="2">The sequence shown here is derived from an EMBL/GenBank/DDBJ whole genome shotgun (WGS) entry which is preliminary data.</text>
</comment>
<evidence type="ECO:0000313" key="2">
    <source>
        <dbReference type="EMBL" id="TDU82573.1"/>
    </source>
</evidence>
<keyword evidence="1" id="KW-0732">Signal</keyword>